<dbReference type="PANTHER" id="PTHR42840">
    <property type="entry name" value="NAD(P)-BINDING ROSSMANN-FOLD SUPERFAMILY PROTEIN-RELATED"/>
    <property type="match status" value="1"/>
</dbReference>
<comment type="caution">
    <text evidence="4">The sequence shown here is derived from an EMBL/GenBank/DDBJ whole genome shotgun (WGS) entry which is preliminary data.</text>
</comment>
<organism evidence="4 5">
    <name type="scientific">Tegillarca granosa</name>
    <name type="common">Malaysian cockle</name>
    <name type="synonym">Anadara granosa</name>
    <dbReference type="NCBI Taxonomy" id="220873"/>
    <lineage>
        <taxon>Eukaryota</taxon>
        <taxon>Metazoa</taxon>
        <taxon>Spiralia</taxon>
        <taxon>Lophotrochozoa</taxon>
        <taxon>Mollusca</taxon>
        <taxon>Bivalvia</taxon>
        <taxon>Autobranchia</taxon>
        <taxon>Pteriomorphia</taxon>
        <taxon>Arcoida</taxon>
        <taxon>Arcoidea</taxon>
        <taxon>Arcidae</taxon>
        <taxon>Tegillarca</taxon>
    </lineage>
</organism>
<accession>A0ABQ9F1R1</accession>
<sequence length="217" mass="24568">MERKIRRFDPVFEKMYEAAHSGLLGDLQVIKLTTRDSPKPSYEFLKNADPSGCNIISDLAVHDIDLSVWLTGSQEPESVYVVTHCHDDFLKTIDQPDTLAMVLKYKNGIITTMDVSRDSAYGYDIRIELFGSKGMATAENPRQLSSVIDVSDGGKMTPYHHSFPQRFEKAFENEITHFVDCLDGKTTPLVTKSQCLIVAEIIEKAVKSYKENRPIRF</sequence>
<dbReference type="EMBL" id="JARBDR010000640">
    <property type="protein sequence ID" value="KAJ8310501.1"/>
    <property type="molecule type" value="Genomic_DNA"/>
</dbReference>
<keyword evidence="2" id="KW-0560">Oxidoreductase</keyword>
<dbReference type="Pfam" id="PF22725">
    <property type="entry name" value="GFO_IDH_MocA_C3"/>
    <property type="match status" value="1"/>
</dbReference>
<proteinExistence type="inferred from homology"/>
<evidence type="ECO:0000313" key="4">
    <source>
        <dbReference type="EMBL" id="KAJ8310501.1"/>
    </source>
</evidence>
<dbReference type="Gene3D" id="3.30.360.10">
    <property type="entry name" value="Dihydrodipicolinate Reductase, domain 2"/>
    <property type="match status" value="1"/>
</dbReference>
<feature type="domain" description="GFO/IDH/MocA-like oxidoreductase" evidence="3">
    <location>
        <begin position="12"/>
        <end position="136"/>
    </location>
</feature>
<evidence type="ECO:0000313" key="5">
    <source>
        <dbReference type="Proteomes" id="UP001217089"/>
    </source>
</evidence>
<dbReference type="InterPro" id="IPR055170">
    <property type="entry name" value="GFO_IDH_MocA-like_dom"/>
</dbReference>
<reference evidence="4 5" key="1">
    <citation type="submission" date="2022-12" db="EMBL/GenBank/DDBJ databases">
        <title>Chromosome-level genome of Tegillarca granosa.</title>
        <authorList>
            <person name="Kim J."/>
        </authorList>
    </citation>
    <scope>NUCLEOTIDE SEQUENCE [LARGE SCALE GENOMIC DNA]</scope>
    <source>
        <strain evidence="4">Teg-2019</strain>
        <tissue evidence="4">Adductor muscle</tissue>
    </source>
</reference>
<protein>
    <recommendedName>
        <fullName evidence="3">GFO/IDH/MocA-like oxidoreductase domain-containing protein</fullName>
    </recommendedName>
</protein>
<dbReference type="Proteomes" id="UP001217089">
    <property type="component" value="Unassembled WGS sequence"/>
</dbReference>
<dbReference type="PANTHER" id="PTHR42840:SF3">
    <property type="entry name" value="BINDING ROSSMANN FOLD OXIDOREDUCTASE, PUTATIVE (AFU_ORTHOLOGUE AFUA_2G10240)-RELATED"/>
    <property type="match status" value="1"/>
</dbReference>
<comment type="similarity">
    <text evidence="1">Belongs to the Gfo/Idh/MocA family.</text>
</comment>
<dbReference type="SUPFAM" id="SSF55347">
    <property type="entry name" value="Glyceraldehyde-3-phosphate dehydrogenase-like, C-terminal domain"/>
    <property type="match status" value="1"/>
</dbReference>
<evidence type="ECO:0000256" key="2">
    <source>
        <dbReference type="ARBA" id="ARBA00023002"/>
    </source>
</evidence>
<gene>
    <name evidence="4" type="ORF">KUTeg_012366</name>
</gene>
<keyword evidence="5" id="KW-1185">Reference proteome</keyword>
<evidence type="ECO:0000259" key="3">
    <source>
        <dbReference type="Pfam" id="PF22725"/>
    </source>
</evidence>
<evidence type="ECO:0000256" key="1">
    <source>
        <dbReference type="ARBA" id="ARBA00010928"/>
    </source>
</evidence>
<name>A0ABQ9F1R1_TEGGR</name>